<dbReference type="eggNOG" id="COG5659">
    <property type="taxonomic scope" value="Bacteria"/>
</dbReference>
<organism evidence="3 4">
    <name type="scientific">Streptomyces scabiei (strain 87.22)</name>
    <dbReference type="NCBI Taxonomy" id="680198"/>
    <lineage>
        <taxon>Bacteria</taxon>
        <taxon>Bacillati</taxon>
        <taxon>Actinomycetota</taxon>
        <taxon>Actinomycetes</taxon>
        <taxon>Kitasatosporales</taxon>
        <taxon>Streptomycetaceae</taxon>
        <taxon>Streptomyces</taxon>
    </lineage>
</organism>
<evidence type="ECO:0000313" key="3">
    <source>
        <dbReference type="EMBL" id="CBG68379.1"/>
    </source>
</evidence>
<dbReference type="STRING" id="680198.SCAB_12111"/>
<evidence type="ECO:0000259" key="2">
    <source>
        <dbReference type="Pfam" id="PF13546"/>
    </source>
</evidence>
<dbReference type="AlphaFoldDB" id="C9Z6I8"/>
<feature type="region of interest" description="Disordered" evidence="1">
    <location>
        <begin position="1"/>
        <end position="20"/>
    </location>
</feature>
<protein>
    <submittedName>
        <fullName evidence="3">Putative secondary metabolite regulator</fullName>
    </submittedName>
</protein>
<dbReference type="Pfam" id="PF13546">
    <property type="entry name" value="DDE_5"/>
    <property type="match status" value="1"/>
</dbReference>
<evidence type="ECO:0000256" key="1">
    <source>
        <dbReference type="SAM" id="MobiDB-lite"/>
    </source>
</evidence>
<dbReference type="InterPro" id="IPR039365">
    <property type="entry name" value="IS701-like"/>
</dbReference>
<dbReference type="KEGG" id="scb:SCAB_12111"/>
<dbReference type="InterPro" id="IPR038721">
    <property type="entry name" value="IS701-like_DDE_dom"/>
</dbReference>
<proteinExistence type="predicted"/>
<dbReference type="EMBL" id="FN554889">
    <property type="protein sequence ID" value="CBG68379.1"/>
    <property type="molecule type" value="Genomic_DNA"/>
</dbReference>
<accession>C9Z6I8</accession>
<evidence type="ECO:0000313" key="4">
    <source>
        <dbReference type="Proteomes" id="UP000001444"/>
    </source>
</evidence>
<keyword evidence="4" id="KW-1185">Reference proteome</keyword>
<dbReference type="GeneID" id="24313571"/>
<dbReference type="Proteomes" id="UP000001444">
    <property type="component" value="Chromosome"/>
</dbReference>
<dbReference type="PANTHER" id="PTHR33627">
    <property type="entry name" value="TRANSPOSASE"/>
    <property type="match status" value="1"/>
</dbReference>
<reference evidence="3 4" key="1">
    <citation type="journal article" date="2010" name="Mol. Plant Microbe Interact.">
        <title>Streptomyces scabies 87-22 contains a coronafacic acid-like biosynthetic cluster that contributes to plant-microbe interactions.</title>
        <authorList>
            <person name="Bignell D.R."/>
            <person name="Seipke R.F."/>
            <person name="Huguet-Tapia J.C."/>
            <person name="Chambers A.H."/>
            <person name="Parry R.J."/>
            <person name="Loria R."/>
        </authorList>
    </citation>
    <scope>NUCLEOTIDE SEQUENCE [LARGE SCALE GENOMIC DNA]</scope>
    <source>
        <strain evidence="3 4">87.22</strain>
    </source>
</reference>
<dbReference type="HOGENOM" id="CLU_033141_3_1_11"/>
<dbReference type="PANTHER" id="PTHR33627:SF1">
    <property type="entry name" value="TRANSPOSASE"/>
    <property type="match status" value="1"/>
</dbReference>
<gene>
    <name evidence="3" type="ordered locus">SCAB_12111</name>
</gene>
<sequence length="415" mass="45550">MVDLDVQQKEGAMEGVESDDRAQTWGDVADDFVTEFCRRMLASLKRRDQRTRGEWYVSGLLSVPGRKSMRALAAVTDHGAAEQSLHHFISDSSWAWAPVRQALARHLDRVLLPQAWVIGSMAIPKAGAHSVGVEESFRFDLGRVVNSQQAYGVSLANEQLSVPVNWGLNLPAEWLENAERRRRARIPDDAATMSVEAGAVHTAAELAESAWGLRRRPVVLDARTLDAPALLDEITRRGIPFVMRVDGATRVLGFDPGQPHTGKQLFQARQLVERGKKLSKPVCWVDPEYSITRSVLVSGTRVTVPIGGGPARPALPDQALTLVGGWPMQKGGSPELWLSNLVDVPPAALLRLGRLTRRASKDFTEVSTRVGMRDFEGRSYAGWHRHVTLCSVAHAILVLSSARRQHTGVSHGLSA</sequence>
<feature type="domain" description="Transposase IS701-like DDE" evidence="2">
    <location>
        <begin position="40"/>
        <end position="290"/>
    </location>
</feature>
<dbReference type="RefSeq" id="WP_012999109.1">
    <property type="nucleotide sequence ID" value="NC_013929.1"/>
</dbReference>
<name>C9Z6I8_STRSW</name>